<dbReference type="EMBL" id="PGTN01000001">
    <property type="protein sequence ID" value="PJF49105.1"/>
    <property type="molecule type" value="Genomic_DNA"/>
</dbReference>
<dbReference type="Proteomes" id="UP000230790">
    <property type="component" value="Unassembled WGS sequence"/>
</dbReference>
<proteinExistence type="predicted"/>
<dbReference type="AlphaFoldDB" id="A0A2M8QH03"/>
<comment type="caution">
    <text evidence="2">The sequence shown here is derived from an EMBL/GenBank/DDBJ whole genome shotgun (WGS) entry which is preliminary data.</text>
</comment>
<feature type="transmembrane region" description="Helical" evidence="1">
    <location>
        <begin position="108"/>
        <end position="129"/>
    </location>
</feature>
<accession>A0A2M8QH03</accession>
<feature type="transmembrane region" description="Helical" evidence="1">
    <location>
        <begin position="12"/>
        <end position="30"/>
    </location>
</feature>
<evidence type="ECO:0000313" key="3">
    <source>
        <dbReference type="Proteomes" id="UP000230790"/>
    </source>
</evidence>
<protein>
    <submittedName>
        <fullName evidence="2">Uncharacterized protein</fullName>
    </submittedName>
</protein>
<evidence type="ECO:0000256" key="1">
    <source>
        <dbReference type="SAM" id="Phobius"/>
    </source>
</evidence>
<gene>
    <name evidence="2" type="ORF">CUN48_00380</name>
</gene>
<keyword evidence="1" id="KW-1133">Transmembrane helix</keyword>
<keyword evidence="1" id="KW-0472">Membrane</keyword>
<feature type="transmembrane region" description="Helical" evidence="1">
    <location>
        <begin position="36"/>
        <end position="52"/>
    </location>
</feature>
<organism evidence="2 3">
    <name type="scientific">Candidatus Thermofonsia Clade 3 bacterium</name>
    <dbReference type="NCBI Taxonomy" id="2364212"/>
    <lineage>
        <taxon>Bacteria</taxon>
        <taxon>Bacillati</taxon>
        <taxon>Chloroflexota</taxon>
        <taxon>Candidatus Thermofontia</taxon>
        <taxon>Candidatus Thermofonsia Clade 3</taxon>
    </lineage>
</organism>
<feature type="transmembrane region" description="Helical" evidence="1">
    <location>
        <begin position="84"/>
        <end position="101"/>
    </location>
</feature>
<feature type="transmembrane region" description="Helical" evidence="1">
    <location>
        <begin position="141"/>
        <end position="160"/>
    </location>
</feature>
<keyword evidence="1" id="KW-0812">Transmembrane</keyword>
<name>A0A2M8QH03_9CHLR</name>
<reference evidence="2 3" key="1">
    <citation type="submission" date="2017-11" db="EMBL/GenBank/DDBJ databases">
        <title>Evolution of Phototrophy in the Chloroflexi Phylum Driven by Horizontal Gene Transfer.</title>
        <authorList>
            <person name="Ward L.M."/>
            <person name="Hemp J."/>
            <person name="Shih P.M."/>
            <person name="Mcglynn S.E."/>
            <person name="Fischer W."/>
        </authorList>
    </citation>
    <scope>NUCLEOTIDE SEQUENCE [LARGE SCALE GENOMIC DNA]</scope>
    <source>
        <strain evidence="2">JP3_7</strain>
    </source>
</reference>
<evidence type="ECO:0000313" key="2">
    <source>
        <dbReference type="EMBL" id="PJF49105.1"/>
    </source>
</evidence>
<sequence length="179" mass="19209">MREIQRRIRTVAIVKAIVAAGFLLIVLFTLRHPISIAFGLADLALIPFFLWLARRHPRVAAYGLTAQTALFLTPRQFVQGYVNGVNWPIYIVLPLIAGYVLMERRAALIGGGLTGLIAAPAMFFAALILPPGITRADVLTLATFVIGLTAAVAIIARELTTDSSSKPKRSMTAPSDGGA</sequence>